<organism evidence="2 3">
    <name type="scientific">Candidatus Uhrbacteria bacterium GW2011_GWF2_44_350</name>
    <dbReference type="NCBI Taxonomy" id="1619000"/>
    <lineage>
        <taxon>Bacteria</taxon>
        <taxon>Candidatus Uhriibacteriota</taxon>
    </lineage>
</organism>
<dbReference type="AlphaFoldDB" id="A0A0G1JEF6"/>
<protein>
    <submittedName>
        <fullName evidence="2">Uncharacterized protein</fullName>
    </submittedName>
</protein>
<sequence>MAKLARRLVEVGFTETVGGLKNLGGLLWQAIVTILRDCLESQTGVDGEGRVVDPIDKEVAEGSTVLVETGRAQQLESLGRGQNTEDKATTFGSEDLIFGPETKMRDLGTVDTKDTNDFLTAIRPGDGHSVDIRVAVEDLDETKRNRGLDADQPRLGHTVVAGVIRNPDLVYRGGNRFSNRNRRIVEENHEDTDDSEDREHGQDQETTSHTHTRFCFLRHNLTPGSGCYLISLENEKEVNFKILFQKIRTHTNISNSE</sequence>
<feature type="compositionally biased region" description="Basic and acidic residues" evidence="1">
    <location>
        <begin position="197"/>
        <end position="208"/>
    </location>
</feature>
<evidence type="ECO:0000313" key="2">
    <source>
        <dbReference type="EMBL" id="KKT69690.1"/>
    </source>
</evidence>
<dbReference type="EMBL" id="LCJB01000049">
    <property type="protein sequence ID" value="KKT69690.1"/>
    <property type="molecule type" value="Genomic_DNA"/>
</dbReference>
<gene>
    <name evidence="2" type="ORF">UW63_C0049G0009</name>
</gene>
<name>A0A0G1JEF6_9BACT</name>
<proteinExistence type="predicted"/>
<dbReference type="Proteomes" id="UP000034154">
    <property type="component" value="Unassembled WGS sequence"/>
</dbReference>
<reference evidence="2 3" key="1">
    <citation type="journal article" date="2015" name="Nature">
        <title>rRNA introns, odd ribosomes, and small enigmatic genomes across a large radiation of phyla.</title>
        <authorList>
            <person name="Brown C.T."/>
            <person name="Hug L.A."/>
            <person name="Thomas B.C."/>
            <person name="Sharon I."/>
            <person name="Castelle C.J."/>
            <person name="Singh A."/>
            <person name="Wilkins M.J."/>
            <person name="Williams K.H."/>
            <person name="Banfield J.F."/>
        </authorList>
    </citation>
    <scope>NUCLEOTIDE SEQUENCE [LARGE SCALE GENOMIC DNA]</scope>
</reference>
<evidence type="ECO:0000256" key="1">
    <source>
        <dbReference type="SAM" id="MobiDB-lite"/>
    </source>
</evidence>
<feature type="region of interest" description="Disordered" evidence="1">
    <location>
        <begin position="181"/>
        <end position="209"/>
    </location>
</feature>
<evidence type="ECO:0000313" key="3">
    <source>
        <dbReference type="Proteomes" id="UP000034154"/>
    </source>
</evidence>
<comment type="caution">
    <text evidence="2">The sequence shown here is derived from an EMBL/GenBank/DDBJ whole genome shotgun (WGS) entry which is preliminary data.</text>
</comment>
<accession>A0A0G1JEF6</accession>